<keyword evidence="1" id="KW-0732">Signal</keyword>
<comment type="caution">
    <text evidence="2">The sequence shown here is derived from an EMBL/GenBank/DDBJ whole genome shotgun (WGS) entry which is preliminary data.</text>
</comment>
<name>A0A820CZF2_9BILA</name>
<keyword evidence="3" id="KW-1185">Reference proteome</keyword>
<evidence type="ECO:0000313" key="2">
    <source>
        <dbReference type="EMBL" id="CAF4222365.1"/>
    </source>
</evidence>
<sequence length="151" mass="17469">MIQKYVYLQVLLLIIDIIIEADKLIREARHDFRLTMKFIDLCRFILCYYSTSRIMLSTGSQCLVAPVAVPVIDGVLFYRTTVKSKMSDTMNAQEIQAAIKTTKNRMKRRKQIRARHRMDLNNLRQSIPSCAQDLSKSIDQSADIENVQRIG</sequence>
<gene>
    <name evidence="2" type="ORF">OVN521_LOCUS27512</name>
</gene>
<feature type="chain" id="PRO_5032506219" evidence="1">
    <location>
        <begin position="22"/>
        <end position="151"/>
    </location>
</feature>
<proteinExistence type="predicted"/>
<accession>A0A820CZF2</accession>
<evidence type="ECO:0000313" key="3">
    <source>
        <dbReference type="Proteomes" id="UP000663866"/>
    </source>
</evidence>
<reference evidence="2" key="1">
    <citation type="submission" date="2021-02" db="EMBL/GenBank/DDBJ databases">
        <authorList>
            <person name="Nowell W R."/>
        </authorList>
    </citation>
    <scope>NUCLEOTIDE SEQUENCE</scope>
</reference>
<dbReference type="Proteomes" id="UP000663866">
    <property type="component" value="Unassembled WGS sequence"/>
</dbReference>
<dbReference type="AlphaFoldDB" id="A0A820CZF2"/>
<dbReference type="EMBL" id="CAJOBG010007633">
    <property type="protein sequence ID" value="CAF4222365.1"/>
    <property type="molecule type" value="Genomic_DNA"/>
</dbReference>
<evidence type="ECO:0000256" key="1">
    <source>
        <dbReference type="SAM" id="SignalP"/>
    </source>
</evidence>
<protein>
    <submittedName>
        <fullName evidence="2">Uncharacterized protein</fullName>
    </submittedName>
</protein>
<organism evidence="2 3">
    <name type="scientific">Rotaria magnacalcarata</name>
    <dbReference type="NCBI Taxonomy" id="392030"/>
    <lineage>
        <taxon>Eukaryota</taxon>
        <taxon>Metazoa</taxon>
        <taxon>Spiralia</taxon>
        <taxon>Gnathifera</taxon>
        <taxon>Rotifera</taxon>
        <taxon>Eurotatoria</taxon>
        <taxon>Bdelloidea</taxon>
        <taxon>Philodinida</taxon>
        <taxon>Philodinidae</taxon>
        <taxon>Rotaria</taxon>
    </lineage>
</organism>
<feature type="signal peptide" evidence="1">
    <location>
        <begin position="1"/>
        <end position="21"/>
    </location>
</feature>